<name>A0A2W5DLA5_9BURK</name>
<comment type="caution">
    <text evidence="2">The sequence shown here is derived from an EMBL/GenBank/DDBJ whole genome shotgun (WGS) entry which is preliminary data.</text>
</comment>
<evidence type="ECO:0000313" key="3">
    <source>
        <dbReference type="Proteomes" id="UP000249633"/>
    </source>
</evidence>
<feature type="region of interest" description="Disordered" evidence="1">
    <location>
        <begin position="61"/>
        <end position="84"/>
    </location>
</feature>
<evidence type="ECO:0000313" key="2">
    <source>
        <dbReference type="EMBL" id="PZP31588.1"/>
    </source>
</evidence>
<accession>A0A2W5DLA5</accession>
<dbReference type="EMBL" id="QFOD01000010">
    <property type="protein sequence ID" value="PZP31588.1"/>
    <property type="molecule type" value="Genomic_DNA"/>
</dbReference>
<feature type="compositionally biased region" description="Low complexity" evidence="1">
    <location>
        <begin position="61"/>
        <end position="75"/>
    </location>
</feature>
<organism evidence="2 3">
    <name type="scientific">Roseateles depolymerans</name>
    <dbReference type="NCBI Taxonomy" id="76731"/>
    <lineage>
        <taxon>Bacteria</taxon>
        <taxon>Pseudomonadati</taxon>
        <taxon>Pseudomonadota</taxon>
        <taxon>Betaproteobacteria</taxon>
        <taxon>Burkholderiales</taxon>
        <taxon>Sphaerotilaceae</taxon>
        <taxon>Roseateles</taxon>
    </lineage>
</organism>
<protein>
    <submittedName>
        <fullName evidence="2">Uncharacterized protein</fullName>
    </submittedName>
</protein>
<feature type="region of interest" description="Disordered" evidence="1">
    <location>
        <begin position="1"/>
        <end position="29"/>
    </location>
</feature>
<gene>
    <name evidence="2" type="ORF">DI603_12085</name>
</gene>
<sequence length="177" mass="18207">MPPKAPDPQLTPVVEAPPQRAPEPAPMLKPRLEVPVISLIPPPEPLMDGGAQQIAPAAAPAPLLAGPAGPAQPGATSEGAASGEVAANARRAISNGPLCVDMPAPTLPTLAWSGQAVLQAQAVVQGGRVVAADIRVLQGSLDPRTRRALTQAVQTALAGYRCPGEQRFEQEFSFKVD</sequence>
<dbReference type="AlphaFoldDB" id="A0A2W5DLA5"/>
<proteinExistence type="predicted"/>
<dbReference type="Proteomes" id="UP000249633">
    <property type="component" value="Unassembled WGS sequence"/>
</dbReference>
<reference evidence="2 3" key="1">
    <citation type="submission" date="2017-08" db="EMBL/GenBank/DDBJ databases">
        <title>Infants hospitalized years apart are colonized by the same room-sourced microbial strains.</title>
        <authorList>
            <person name="Brooks B."/>
            <person name="Olm M.R."/>
            <person name="Firek B.A."/>
            <person name="Baker R."/>
            <person name="Thomas B.C."/>
            <person name="Morowitz M.J."/>
            <person name="Banfield J.F."/>
        </authorList>
    </citation>
    <scope>NUCLEOTIDE SEQUENCE [LARGE SCALE GENOMIC DNA]</scope>
    <source>
        <strain evidence="2">S2_012_000_R2_81</strain>
    </source>
</reference>
<evidence type="ECO:0000256" key="1">
    <source>
        <dbReference type="SAM" id="MobiDB-lite"/>
    </source>
</evidence>